<evidence type="ECO:0000313" key="2">
    <source>
        <dbReference type="EMBL" id="MBC8432832.1"/>
    </source>
</evidence>
<gene>
    <name evidence="2" type="ORF">H8D96_13050</name>
</gene>
<dbReference type="AlphaFoldDB" id="A0A8J6TU63"/>
<accession>A0A8J6TU63</accession>
<organism evidence="2 3">
    <name type="scientific">Candidatus Desulfatibia vada</name>
    <dbReference type="NCBI Taxonomy" id="2841696"/>
    <lineage>
        <taxon>Bacteria</taxon>
        <taxon>Pseudomonadati</taxon>
        <taxon>Thermodesulfobacteriota</taxon>
        <taxon>Desulfobacteria</taxon>
        <taxon>Desulfobacterales</taxon>
        <taxon>Desulfobacterales incertae sedis</taxon>
        <taxon>Candidatus Desulfatibia</taxon>
    </lineage>
</organism>
<evidence type="ECO:0000313" key="3">
    <source>
        <dbReference type="Proteomes" id="UP000605201"/>
    </source>
</evidence>
<protein>
    <recommendedName>
        <fullName evidence="4">Prepilin-type N-terminal cleavage/methylation domain-containing protein</fullName>
    </recommendedName>
</protein>
<dbReference type="Proteomes" id="UP000605201">
    <property type="component" value="Unassembled WGS sequence"/>
</dbReference>
<sequence length="134" mass="14611">MNDIKILKNWSNNEKGVTIIEILMAMCVLAVGILAVITMQTAAAKGNSTSSMSTDGLILAANQLETLMDRAWGHADLDSGNNPHSVSQGQYTITWNVTDNSVISNTKAINMTVTWSSWGLQKRISVQYVIPRIT</sequence>
<feature type="transmembrane region" description="Helical" evidence="1">
    <location>
        <begin position="17"/>
        <end position="37"/>
    </location>
</feature>
<keyword evidence="1" id="KW-0812">Transmembrane</keyword>
<evidence type="ECO:0000256" key="1">
    <source>
        <dbReference type="SAM" id="Phobius"/>
    </source>
</evidence>
<dbReference type="EMBL" id="JACNIG010000247">
    <property type="protein sequence ID" value="MBC8432832.1"/>
    <property type="molecule type" value="Genomic_DNA"/>
</dbReference>
<keyword evidence="1" id="KW-1133">Transmembrane helix</keyword>
<evidence type="ECO:0008006" key="4">
    <source>
        <dbReference type="Google" id="ProtNLM"/>
    </source>
</evidence>
<name>A0A8J6TU63_9BACT</name>
<keyword evidence="1" id="KW-0472">Membrane</keyword>
<comment type="caution">
    <text evidence="2">The sequence shown here is derived from an EMBL/GenBank/DDBJ whole genome shotgun (WGS) entry which is preliminary data.</text>
</comment>
<reference evidence="2 3" key="1">
    <citation type="submission" date="2020-08" db="EMBL/GenBank/DDBJ databases">
        <title>Bridging the membrane lipid divide: bacteria of the FCB group superphylum have the potential to synthesize archaeal ether lipids.</title>
        <authorList>
            <person name="Villanueva L."/>
            <person name="Von Meijenfeldt F.A.B."/>
            <person name="Westbye A.B."/>
            <person name="Yadav S."/>
            <person name="Hopmans E.C."/>
            <person name="Dutilh B.E."/>
            <person name="Sinninghe Damste J.S."/>
        </authorList>
    </citation>
    <scope>NUCLEOTIDE SEQUENCE [LARGE SCALE GENOMIC DNA]</scope>
    <source>
        <strain evidence="2">NIOZ-UU17</strain>
    </source>
</reference>
<proteinExistence type="predicted"/>